<dbReference type="EMBL" id="CAAE01012821">
    <property type="protein sequence ID" value="CAF94744.1"/>
    <property type="molecule type" value="Genomic_DNA"/>
</dbReference>
<comment type="caution">
    <text evidence="2">The sequence shown here is derived from an EMBL/GenBank/DDBJ whole genome shotgun (WGS) entry which is preliminary data.</text>
</comment>
<accession>Q4SX88</accession>
<evidence type="ECO:0000313" key="2">
    <source>
        <dbReference type="EMBL" id="CAF94744.1"/>
    </source>
</evidence>
<feature type="compositionally biased region" description="Basic and acidic residues" evidence="1">
    <location>
        <begin position="1"/>
        <end position="22"/>
    </location>
</feature>
<protein>
    <submittedName>
        <fullName evidence="2">(spotted green pufferfish) hypothetical protein</fullName>
    </submittedName>
</protein>
<name>Q4SX88_TETNG</name>
<organism evidence="2">
    <name type="scientific">Tetraodon nigroviridis</name>
    <name type="common">Spotted green pufferfish</name>
    <name type="synonym">Chelonodon nigroviridis</name>
    <dbReference type="NCBI Taxonomy" id="99883"/>
    <lineage>
        <taxon>Eukaryota</taxon>
        <taxon>Metazoa</taxon>
        <taxon>Chordata</taxon>
        <taxon>Craniata</taxon>
        <taxon>Vertebrata</taxon>
        <taxon>Euteleostomi</taxon>
        <taxon>Actinopterygii</taxon>
        <taxon>Neopterygii</taxon>
        <taxon>Teleostei</taxon>
        <taxon>Neoteleostei</taxon>
        <taxon>Acanthomorphata</taxon>
        <taxon>Eupercaria</taxon>
        <taxon>Tetraodontiformes</taxon>
        <taxon>Tetradontoidea</taxon>
        <taxon>Tetraodontidae</taxon>
        <taxon>Tetraodon</taxon>
    </lineage>
</organism>
<evidence type="ECO:0000256" key="1">
    <source>
        <dbReference type="SAM" id="MobiDB-lite"/>
    </source>
</evidence>
<dbReference type="AlphaFoldDB" id="Q4SX88"/>
<feature type="region of interest" description="Disordered" evidence="1">
    <location>
        <begin position="1"/>
        <end position="52"/>
    </location>
</feature>
<reference evidence="2" key="1">
    <citation type="journal article" date="2004" name="Nature">
        <title>Genome duplication in the teleost fish Tetraodon nigroviridis reveals the early vertebrate proto-karyotype.</title>
        <authorList>
            <person name="Jaillon O."/>
            <person name="Aury J.-M."/>
            <person name="Brunet F."/>
            <person name="Petit J.-L."/>
            <person name="Stange-Thomann N."/>
            <person name="Mauceli E."/>
            <person name="Bouneau L."/>
            <person name="Fischer C."/>
            <person name="Ozouf-Costaz C."/>
            <person name="Bernot A."/>
            <person name="Nicaud S."/>
            <person name="Jaffe D."/>
            <person name="Fisher S."/>
            <person name="Lutfalla G."/>
            <person name="Dossat C."/>
            <person name="Segurens B."/>
            <person name="Dasilva C."/>
            <person name="Salanoubat M."/>
            <person name="Levy M."/>
            <person name="Boudet N."/>
            <person name="Castellano S."/>
            <person name="Anthouard V."/>
            <person name="Jubin C."/>
            <person name="Castelli V."/>
            <person name="Katinka M."/>
            <person name="Vacherie B."/>
            <person name="Biemont C."/>
            <person name="Skalli Z."/>
            <person name="Cattolico L."/>
            <person name="Poulain J."/>
            <person name="De Berardinis V."/>
            <person name="Cruaud C."/>
            <person name="Duprat S."/>
            <person name="Brottier P."/>
            <person name="Coutanceau J.-P."/>
            <person name="Gouzy J."/>
            <person name="Parra G."/>
            <person name="Lardier G."/>
            <person name="Chapple C."/>
            <person name="McKernan K.J."/>
            <person name="McEwan P."/>
            <person name="Bosak S."/>
            <person name="Kellis M."/>
            <person name="Volff J.-N."/>
            <person name="Guigo R."/>
            <person name="Zody M.C."/>
            <person name="Mesirov J."/>
            <person name="Lindblad-Toh K."/>
            <person name="Birren B."/>
            <person name="Nusbaum C."/>
            <person name="Kahn D."/>
            <person name="Robinson-Rechavi M."/>
            <person name="Laudet V."/>
            <person name="Schachter V."/>
            <person name="Quetier F."/>
            <person name="Saurin W."/>
            <person name="Scarpelli C."/>
            <person name="Wincker P."/>
            <person name="Lander E.S."/>
            <person name="Weissenbach J."/>
            <person name="Roest Crollius H."/>
        </authorList>
    </citation>
    <scope>NUCLEOTIDE SEQUENCE [LARGE SCALE GENOMIC DNA]</scope>
</reference>
<dbReference type="KEGG" id="tng:GSTEN00011067G001"/>
<reference evidence="2" key="2">
    <citation type="submission" date="2004-02" db="EMBL/GenBank/DDBJ databases">
        <authorList>
            <consortium name="Genoscope"/>
            <consortium name="Whitehead Institute Centre for Genome Research"/>
        </authorList>
    </citation>
    <scope>NUCLEOTIDE SEQUENCE</scope>
</reference>
<sequence>MMKRKGGETEKPGEEKELKNLKEEEEVNADAGEVPIKQEKEESLRKRRRRRR</sequence>
<gene>
    <name evidence="2" type="ORF">GSTENG00011067001</name>
</gene>
<proteinExistence type="predicted"/>